<accession>A0A3P7L359</accession>
<evidence type="ECO:0000256" key="1">
    <source>
        <dbReference type="SAM" id="MobiDB-lite"/>
    </source>
</evidence>
<dbReference type="EMBL" id="UYRU01050844">
    <property type="protein sequence ID" value="VDN11154.1"/>
    <property type="molecule type" value="Genomic_DNA"/>
</dbReference>
<evidence type="ECO:0000313" key="3">
    <source>
        <dbReference type="Proteomes" id="UP000281553"/>
    </source>
</evidence>
<name>A0A3P7L359_DIBLA</name>
<feature type="compositionally biased region" description="Basic and acidic residues" evidence="1">
    <location>
        <begin position="28"/>
        <end position="39"/>
    </location>
</feature>
<reference evidence="2 3" key="1">
    <citation type="submission" date="2018-11" db="EMBL/GenBank/DDBJ databases">
        <authorList>
            <consortium name="Pathogen Informatics"/>
        </authorList>
    </citation>
    <scope>NUCLEOTIDE SEQUENCE [LARGE SCALE GENOMIC DNA]</scope>
</reference>
<sequence>MNGDNGVYVAGDHSDHSTSNESPKAKVPRVETRFSEHVDTTPPFRSGAPPMCRLSYNRPPLRGPRGIPVNGAPSSWHSYAPASRTASKPDAISESSSTAFRFATKFRPPFSLCRCPKPSTFQRHA</sequence>
<protein>
    <submittedName>
        <fullName evidence="2">Uncharacterized protein</fullName>
    </submittedName>
</protein>
<gene>
    <name evidence="2" type="ORF">DILT_LOCUS6985</name>
</gene>
<proteinExistence type="predicted"/>
<dbReference type="Proteomes" id="UP000281553">
    <property type="component" value="Unassembled WGS sequence"/>
</dbReference>
<keyword evidence="3" id="KW-1185">Reference proteome</keyword>
<feature type="region of interest" description="Disordered" evidence="1">
    <location>
        <begin position="1"/>
        <end position="94"/>
    </location>
</feature>
<evidence type="ECO:0000313" key="2">
    <source>
        <dbReference type="EMBL" id="VDN11154.1"/>
    </source>
</evidence>
<dbReference type="AlphaFoldDB" id="A0A3P7L359"/>
<organism evidence="2 3">
    <name type="scientific">Dibothriocephalus latus</name>
    <name type="common">Fish tapeworm</name>
    <name type="synonym">Diphyllobothrium latum</name>
    <dbReference type="NCBI Taxonomy" id="60516"/>
    <lineage>
        <taxon>Eukaryota</taxon>
        <taxon>Metazoa</taxon>
        <taxon>Spiralia</taxon>
        <taxon>Lophotrochozoa</taxon>
        <taxon>Platyhelminthes</taxon>
        <taxon>Cestoda</taxon>
        <taxon>Eucestoda</taxon>
        <taxon>Diphyllobothriidea</taxon>
        <taxon>Diphyllobothriidae</taxon>
        <taxon>Dibothriocephalus</taxon>
    </lineage>
</organism>